<dbReference type="PRINTS" id="PR01179">
    <property type="entry name" value="ODADCRBXLASE"/>
</dbReference>
<evidence type="ECO:0000313" key="5">
    <source>
        <dbReference type="Proteomes" id="UP001500416"/>
    </source>
</evidence>
<evidence type="ECO:0000313" key="4">
    <source>
        <dbReference type="EMBL" id="GAA0246898.1"/>
    </source>
</evidence>
<reference evidence="4 5" key="1">
    <citation type="journal article" date="2019" name="Int. J. Syst. Evol. Microbiol.">
        <title>The Global Catalogue of Microorganisms (GCM) 10K type strain sequencing project: providing services to taxonomists for standard genome sequencing and annotation.</title>
        <authorList>
            <consortium name="The Broad Institute Genomics Platform"/>
            <consortium name="The Broad Institute Genome Sequencing Center for Infectious Disease"/>
            <person name="Wu L."/>
            <person name="Ma J."/>
        </authorList>
    </citation>
    <scope>NUCLEOTIDE SEQUENCE [LARGE SCALE GENOMIC DNA]</scope>
    <source>
        <strain evidence="4 5">JCM 3380</strain>
    </source>
</reference>
<dbReference type="InterPro" id="IPR022644">
    <property type="entry name" value="De-COase2_N"/>
</dbReference>
<dbReference type="InterPro" id="IPR000183">
    <property type="entry name" value="Orn/DAP/Arg_de-COase"/>
</dbReference>
<dbReference type="SUPFAM" id="SSF50621">
    <property type="entry name" value="Alanine racemase C-terminal domain-like"/>
    <property type="match status" value="1"/>
</dbReference>
<keyword evidence="5" id="KW-1185">Reference proteome</keyword>
<dbReference type="PANTHER" id="PTHR43727:SF2">
    <property type="entry name" value="GROUP IV DECARBOXYLASE"/>
    <property type="match status" value="1"/>
</dbReference>
<comment type="cofactor">
    <cofactor evidence="1">
        <name>pyridoxal 5'-phosphate</name>
        <dbReference type="ChEBI" id="CHEBI:597326"/>
    </cofactor>
</comment>
<comment type="caution">
    <text evidence="4">The sequence shown here is derived from an EMBL/GenBank/DDBJ whole genome shotgun (WGS) entry which is preliminary data.</text>
</comment>
<evidence type="ECO:0000256" key="2">
    <source>
        <dbReference type="ARBA" id="ARBA00022898"/>
    </source>
</evidence>
<dbReference type="Pfam" id="PF02784">
    <property type="entry name" value="Orn_Arg_deC_N"/>
    <property type="match status" value="1"/>
</dbReference>
<evidence type="ECO:0000256" key="1">
    <source>
        <dbReference type="ARBA" id="ARBA00001933"/>
    </source>
</evidence>
<keyword evidence="2" id="KW-0663">Pyridoxal phosphate</keyword>
<accession>A0ABN0UDG3</accession>
<feature type="domain" description="Orn/DAP/Arg decarboxylase 2 N-terminal" evidence="3">
    <location>
        <begin position="58"/>
        <end position="236"/>
    </location>
</feature>
<evidence type="ECO:0000259" key="3">
    <source>
        <dbReference type="Pfam" id="PF02784"/>
    </source>
</evidence>
<dbReference type="InterPro" id="IPR029066">
    <property type="entry name" value="PLP-binding_barrel"/>
</dbReference>
<protein>
    <submittedName>
        <fullName evidence="4">Type III PLP-dependent enzyme</fullName>
    </submittedName>
</protein>
<dbReference type="Proteomes" id="UP001500416">
    <property type="component" value="Unassembled WGS sequence"/>
</dbReference>
<dbReference type="Gene3D" id="3.20.20.10">
    <property type="entry name" value="Alanine racemase"/>
    <property type="match status" value="1"/>
</dbReference>
<name>A0ABN0UDG3_9PSEU</name>
<organism evidence="4 5">
    <name type="scientific">Saccharothrix mutabilis subsp. mutabilis</name>
    <dbReference type="NCBI Taxonomy" id="66855"/>
    <lineage>
        <taxon>Bacteria</taxon>
        <taxon>Bacillati</taxon>
        <taxon>Actinomycetota</taxon>
        <taxon>Actinomycetes</taxon>
        <taxon>Pseudonocardiales</taxon>
        <taxon>Pseudonocardiaceae</taxon>
        <taxon>Saccharothrix</taxon>
    </lineage>
</organism>
<proteinExistence type="predicted"/>
<gene>
    <name evidence="4" type="ORF">GCM10010492_53120</name>
</gene>
<dbReference type="PANTHER" id="PTHR43727">
    <property type="entry name" value="DIAMINOPIMELATE DECARBOXYLASE"/>
    <property type="match status" value="1"/>
</dbReference>
<sequence>MPMSGVVRRVAPLVRPPAAQLFRAALALPTPALVYDLDGLRRSVATLVEDVGGIGALNLAVKACHTPSVLAELAALGLGADVASIGEYRLARAAGFDRITATGPSFTTADAVELRAGGVVLDASSVEQLERLCRSFPGSPVGVRLRVPLPDDIEREASTFGRVSRFGVEATDPRWHAVLARWGCPLVRLHMHTGQMTPEHLLHKTRYALAVAEAFPTVDTLDLGGGFFSLYASRGRALAGLRTVGREVEAWRARTGRPMALQFEPGGGILGPHGFLFVSVLSVERDHPAFGADVVTVDASAWNLAPWHRPEVLLADPDVAGVAERRTLVAGNTLYENDFFGTDVRGAVTAFDLPTCAAGDRLVLTAAGAYTMTNSRRFNRIDPPVEHAWSAGSLRSLA</sequence>
<dbReference type="EMBL" id="BAAABU010000014">
    <property type="protein sequence ID" value="GAA0246898.1"/>
    <property type="molecule type" value="Genomic_DNA"/>
</dbReference>
<dbReference type="Gene3D" id="2.40.37.10">
    <property type="entry name" value="Lyase, Ornithine Decarboxylase, Chain A, domain 1"/>
    <property type="match status" value="1"/>
</dbReference>
<dbReference type="InterPro" id="IPR009006">
    <property type="entry name" value="Ala_racemase/Decarboxylase_C"/>
</dbReference>
<dbReference type="SUPFAM" id="SSF51419">
    <property type="entry name" value="PLP-binding barrel"/>
    <property type="match status" value="1"/>
</dbReference>